<dbReference type="AlphaFoldDB" id="A0AAX2ABW9"/>
<sequence length="418" mass="48446">MFSKNKIIYIVLMGLSALLSIVKLTLFSSILGPEEYGLYSLVLSTYIFIVYLGGLGLNEAIIKLGSKAYGKQEFKYILKLRDISIFYSILLAVFFSIVFFIVINFIQIDNKVYNSLLLSIFLAISALEFNLMDAFLRVQHRFVSYSLMLFSKSFLVVLTGYFIAPIYKANGVIWVEIVSFFIIFIVVLFYNKNERFCFSHLKNSLDFVTDAIKNGIAILSSNIIRNLTLNIDKWAITSSLGLVSLGKYSFSMIIYMMAIFSLGLITTVLGPKWLSEFSSFNNSKILLDKINKVIILVVISGILVFLLFIFYLQSFLNTFYPDYSDITIYKTILIIFLGLLFQIPVFLYDWFFIAVSNEKFVLKMTFNMFMITFIMILLCWYFKTSIIYFALVFTIVRIYILTHYLVYIYKKFAVKDYN</sequence>
<gene>
    <name evidence="7" type="ORF">CP985_13175</name>
</gene>
<feature type="transmembrane region" description="Helical" evidence="6">
    <location>
        <begin position="332"/>
        <end position="353"/>
    </location>
</feature>
<dbReference type="Pfam" id="PF01943">
    <property type="entry name" value="Polysacc_synt"/>
    <property type="match status" value="1"/>
</dbReference>
<evidence type="ECO:0000256" key="3">
    <source>
        <dbReference type="ARBA" id="ARBA00022692"/>
    </source>
</evidence>
<dbReference type="InterPro" id="IPR050833">
    <property type="entry name" value="Poly_Biosynth_Transport"/>
</dbReference>
<comment type="subcellular location">
    <subcellularLocation>
        <location evidence="1">Cell membrane</location>
        <topology evidence="1">Multi-pass membrane protein</topology>
    </subcellularLocation>
</comment>
<evidence type="ECO:0000313" key="8">
    <source>
        <dbReference type="Proteomes" id="UP000290092"/>
    </source>
</evidence>
<dbReference type="GO" id="GO:0005886">
    <property type="term" value="C:plasma membrane"/>
    <property type="evidence" value="ECO:0007669"/>
    <property type="project" value="UniProtKB-SubCell"/>
</dbReference>
<feature type="transmembrane region" description="Helical" evidence="6">
    <location>
        <begin position="360"/>
        <end position="380"/>
    </location>
</feature>
<feature type="transmembrane region" description="Helical" evidence="6">
    <location>
        <begin position="83"/>
        <end position="106"/>
    </location>
</feature>
<evidence type="ECO:0000313" key="7">
    <source>
        <dbReference type="EMBL" id="RXK13704.1"/>
    </source>
</evidence>
<feature type="transmembrane region" description="Helical" evidence="6">
    <location>
        <begin position="143"/>
        <end position="166"/>
    </location>
</feature>
<name>A0AAX2ABW9_9BACT</name>
<feature type="transmembrane region" description="Helical" evidence="6">
    <location>
        <begin position="248"/>
        <end position="269"/>
    </location>
</feature>
<proteinExistence type="predicted"/>
<feature type="transmembrane region" description="Helical" evidence="6">
    <location>
        <begin position="112"/>
        <end position="131"/>
    </location>
</feature>
<dbReference type="Proteomes" id="UP000290092">
    <property type="component" value="Unassembled WGS sequence"/>
</dbReference>
<keyword evidence="8" id="KW-1185">Reference proteome</keyword>
<dbReference type="EMBL" id="NXID01000060">
    <property type="protein sequence ID" value="RXK13704.1"/>
    <property type="molecule type" value="Genomic_DNA"/>
</dbReference>
<dbReference type="KEGG" id="amyt:AMYT_0905"/>
<feature type="transmembrane region" description="Helical" evidence="6">
    <location>
        <begin position="290"/>
        <end position="312"/>
    </location>
</feature>
<evidence type="ECO:0000256" key="4">
    <source>
        <dbReference type="ARBA" id="ARBA00022989"/>
    </source>
</evidence>
<dbReference type="InterPro" id="IPR002797">
    <property type="entry name" value="Polysacc_synth"/>
</dbReference>
<dbReference type="PANTHER" id="PTHR30250">
    <property type="entry name" value="PST FAMILY PREDICTED COLANIC ACID TRANSPORTER"/>
    <property type="match status" value="1"/>
</dbReference>
<keyword evidence="5 6" id="KW-0472">Membrane</keyword>
<evidence type="ECO:0000256" key="6">
    <source>
        <dbReference type="SAM" id="Phobius"/>
    </source>
</evidence>
<feature type="transmembrane region" description="Helical" evidence="6">
    <location>
        <begin position="172"/>
        <end position="190"/>
    </location>
</feature>
<feature type="transmembrane region" description="Helical" evidence="6">
    <location>
        <begin position="7"/>
        <end position="30"/>
    </location>
</feature>
<protein>
    <recommendedName>
        <fullName evidence="9">Polysaccharide biosynthesis protein</fullName>
    </recommendedName>
</protein>
<keyword evidence="2" id="KW-1003">Cell membrane</keyword>
<keyword evidence="4 6" id="KW-1133">Transmembrane helix</keyword>
<feature type="transmembrane region" description="Helical" evidence="6">
    <location>
        <begin position="36"/>
        <end position="62"/>
    </location>
</feature>
<keyword evidence="3 6" id="KW-0812">Transmembrane</keyword>
<evidence type="ECO:0000256" key="5">
    <source>
        <dbReference type="ARBA" id="ARBA00023136"/>
    </source>
</evidence>
<dbReference type="PANTHER" id="PTHR30250:SF11">
    <property type="entry name" value="O-ANTIGEN TRANSPORTER-RELATED"/>
    <property type="match status" value="1"/>
</dbReference>
<comment type="caution">
    <text evidence="7">The sequence shown here is derived from an EMBL/GenBank/DDBJ whole genome shotgun (WGS) entry which is preliminary data.</text>
</comment>
<accession>A0AAX2ABW9</accession>
<evidence type="ECO:0008006" key="9">
    <source>
        <dbReference type="Google" id="ProtNLM"/>
    </source>
</evidence>
<organism evidence="7 8">
    <name type="scientific">Malaciobacter mytili LMG 24559</name>
    <dbReference type="NCBI Taxonomy" id="1032238"/>
    <lineage>
        <taxon>Bacteria</taxon>
        <taxon>Pseudomonadati</taxon>
        <taxon>Campylobacterota</taxon>
        <taxon>Epsilonproteobacteria</taxon>
        <taxon>Campylobacterales</taxon>
        <taxon>Arcobacteraceae</taxon>
        <taxon>Malaciobacter</taxon>
    </lineage>
</organism>
<evidence type="ECO:0000256" key="1">
    <source>
        <dbReference type="ARBA" id="ARBA00004651"/>
    </source>
</evidence>
<evidence type="ECO:0000256" key="2">
    <source>
        <dbReference type="ARBA" id="ARBA00022475"/>
    </source>
</evidence>
<reference evidence="7 8" key="1">
    <citation type="submission" date="2017-09" db="EMBL/GenBank/DDBJ databases">
        <title>Genomics of the genus Arcobacter.</title>
        <authorList>
            <person name="Perez-Cataluna A."/>
            <person name="Figueras M.J."/>
            <person name="Salas-Masso N."/>
        </authorList>
    </citation>
    <scope>NUCLEOTIDE SEQUENCE [LARGE SCALE GENOMIC DNA]</scope>
    <source>
        <strain evidence="7 8">CECT 7386</strain>
    </source>
</reference>
<dbReference type="RefSeq" id="WP_114841363.1">
    <property type="nucleotide sequence ID" value="NZ_NXID01000060.1"/>
</dbReference>
<feature type="transmembrane region" description="Helical" evidence="6">
    <location>
        <begin position="386"/>
        <end position="409"/>
    </location>
</feature>